<dbReference type="Proteomes" id="UP000050761">
    <property type="component" value="Unassembled WGS sequence"/>
</dbReference>
<dbReference type="PANTHER" id="PTHR15627:SF8">
    <property type="entry name" value="TRNA-URIDINE AMINOCARBOXYPROPYLTRANSFERASE 1"/>
    <property type="match status" value="1"/>
</dbReference>
<evidence type="ECO:0000256" key="7">
    <source>
        <dbReference type="ARBA" id="ARBA00037050"/>
    </source>
</evidence>
<comment type="similarity">
    <text evidence="8">Belongs to the TDD superfamily. DTWD1 family.</text>
</comment>
<dbReference type="AlphaFoldDB" id="A0A183GBB2"/>
<evidence type="ECO:0000256" key="8">
    <source>
        <dbReference type="ARBA" id="ARBA00038290"/>
    </source>
</evidence>
<evidence type="ECO:0000259" key="12">
    <source>
        <dbReference type="SMART" id="SM01144"/>
    </source>
</evidence>
<evidence type="ECO:0000256" key="5">
    <source>
        <dbReference type="ARBA" id="ARBA00022694"/>
    </source>
</evidence>
<keyword evidence="6" id="KW-0539">Nucleus</keyword>
<dbReference type="InterPro" id="IPR051521">
    <property type="entry name" value="tRNA_Mod/Golgi_Maint"/>
</dbReference>
<reference evidence="15" key="2">
    <citation type="submission" date="2019-09" db="UniProtKB">
        <authorList>
            <consortium name="WormBaseParasite"/>
        </authorList>
    </citation>
    <scope>IDENTIFICATION</scope>
</reference>
<dbReference type="OrthoDB" id="3173at2759"/>
<accession>A0A183GBB2</accession>
<evidence type="ECO:0000256" key="2">
    <source>
        <dbReference type="ARBA" id="ARBA00012386"/>
    </source>
</evidence>
<dbReference type="EC" id="2.5.1.25" evidence="2"/>
<dbReference type="Pfam" id="PF03942">
    <property type="entry name" value="DTW"/>
    <property type="match status" value="1"/>
</dbReference>
<sequence>MSVIQQDACKLSSFAPLKGLAKTKCPGCDKRRMYFCYDCHTLLPDVFSPHIKLPCDVDIIKHPMEKNSKSSAIHCKIVTPEQTRIFNVPDVYDYTAEASSSVKFQVLVFPSPSAVSIEEFVRTKGSIKRFVVLDCTWFQVHMMQKIPQIQGLPCVSLTNYKTAFWRPQHNVGEYGLATIEAIYYAQREYQQLMSGRPYEGEFDDLLFWFFHTRQYVDKRQEEYQKRRRESAEANTEQVIDS</sequence>
<name>A0A183GBB2_HELPZ</name>
<dbReference type="PANTHER" id="PTHR15627">
    <property type="entry name" value="NATURAL KILLER CELL-SPECIFIC ANTIGEN KLIP1"/>
    <property type="match status" value="1"/>
</dbReference>
<proteinExistence type="inferred from homology"/>
<evidence type="ECO:0000256" key="11">
    <source>
        <dbReference type="ARBA" id="ARBA00048718"/>
    </source>
</evidence>
<dbReference type="GO" id="GO:0006400">
    <property type="term" value="P:tRNA modification"/>
    <property type="evidence" value="ECO:0007669"/>
    <property type="project" value="TreeGrafter"/>
</dbReference>
<organism evidence="14 15">
    <name type="scientific">Heligmosomoides polygyrus</name>
    <name type="common">Parasitic roundworm</name>
    <dbReference type="NCBI Taxonomy" id="6339"/>
    <lineage>
        <taxon>Eukaryota</taxon>
        <taxon>Metazoa</taxon>
        <taxon>Ecdysozoa</taxon>
        <taxon>Nematoda</taxon>
        <taxon>Chromadorea</taxon>
        <taxon>Rhabditida</taxon>
        <taxon>Rhabditina</taxon>
        <taxon>Rhabditomorpha</taxon>
        <taxon>Strongyloidea</taxon>
        <taxon>Heligmosomidae</taxon>
        <taxon>Heligmosomoides</taxon>
    </lineage>
</organism>
<accession>A0A3P8AKE9</accession>
<feature type="domain" description="DTW" evidence="12">
    <location>
        <begin position="32"/>
        <end position="221"/>
    </location>
</feature>
<evidence type="ECO:0000256" key="6">
    <source>
        <dbReference type="ARBA" id="ARBA00023242"/>
    </source>
</evidence>
<dbReference type="InterPro" id="IPR005636">
    <property type="entry name" value="DTW"/>
</dbReference>
<evidence type="ECO:0000256" key="1">
    <source>
        <dbReference type="ARBA" id="ARBA00004123"/>
    </source>
</evidence>
<gene>
    <name evidence="13" type="ORF">HPBE_LOCUS19372</name>
</gene>
<keyword evidence="14" id="KW-1185">Reference proteome</keyword>
<evidence type="ECO:0000256" key="3">
    <source>
        <dbReference type="ARBA" id="ARBA00022679"/>
    </source>
</evidence>
<keyword evidence="5" id="KW-0819">tRNA processing</keyword>
<dbReference type="GO" id="GO:0016432">
    <property type="term" value="F:tRNA-uridine aminocarboxypropyltransferase activity"/>
    <property type="evidence" value="ECO:0007669"/>
    <property type="project" value="UniProtKB-EC"/>
</dbReference>
<dbReference type="EMBL" id="UZAH01031314">
    <property type="protein sequence ID" value="VDP14912.1"/>
    <property type="molecule type" value="Genomic_DNA"/>
</dbReference>
<comment type="function">
    <text evidence="7">Catalyzes the formation of 3-(3-amino-3-carboxypropyl)uridine (acp3U) at position 20 in the D-loop of several cytoplasmic tRNAs (acp3U(20)).</text>
</comment>
<evidence type="ECO:0000256" key="4">
    <source>
        <dbReference type="ARBA" id="ARBA00022691"/>
    </source>
</evidence>
<keyword evidence="4" id="KW-0949">S-adenosyl-L-methionine</keyword>
<comment type="catalytic activity">
    <reaction evidence="11">
        <text>a uridine in tRNA + S-adenosyl-L-methionine = a 3-[(3S)-3-amino-3-carboxypropyl]uridine in tRNA + S-methyl-5'-thioadenosine + H(+)</text>
        <dbReference type="Rhea" id="RHEA:62432"/>
        <dbReference type="Rhea" id="RHEA-COMP:13339"/>
        <dbReference type="Rhea" id="RHEA-COMP:16092"/>
        <dbReference type="ChEBI" id="CHEBI:15378"/>
        <dbReference type="ChEBI" id="CHEBI:17509"/>
        <dbReference type="ChEBI" id="CHEBI:59789"/>
        <dbReference type="ChEBI" id="CHEBI:65315"/>
        <dbReference type="ChEBI" id="CHEBI:82930"/>
        <dbReference type="EC" id="2.5.1.25"/>
    </reaction>
</comment>
<evidence type="ECO:0000313" key="13">
    <source>
        <dbReference type="EMBL" id="VDP14912.1"/>
    </source>
</evidence>
<reference evidence="13 14" key="1">
    <citation type="submission" date="2018-11" db="EMBL/GenBank/DDBJ databases">
        <authorList>
            <consortium name="Pathogen Informatics"/>
        </authorList>
    </citation>
    <scope>NUCLEOTIDE SEQUENCE [LARGE SCALE GENOMIC DNA]</scope>
</reference>
<dbReference type="WBParaSite" id="HPBE_0001937301-mRNA-1">
    <property type="protein sequence ID" value="HPBE_0001937301-mRNA-1"/>
    <property type="gene ID" value="HPBE_0001937301"/>
</dbReference>
<evidence type="ECO:0000313" key="14">
    <source>
        <dbReference type="Proteomes" id="UP000050761"/>
    </source>
</evidence>
<evidence type="ECO:0000256" key="10">
    <source>
        <dbReference type="ARBA" id="ARBA00042508"/>
    </source>
</evidence>
<dbReference type="GO" id="GO:0005634">
    <property type="term" value="C:nucleus"/>
    <property type="evidence" value="ECO:0007669"/>
    <property type="project" value="UniProtKB-SubCell"/>
</dbReference>
<comment type="subcellular location">
    <subcellularLocation>
        <location evidence="1">Nucleus</location>
    </subcellularLocation>
</comment>
<evidence type="ECO:0000313" key="15">
    <source>
        <dbReference type="WBParaSite" id="HPBE_0001937301-mRNA-1"/>
    </source>
</evidence>
<evidence type="ECO:0000256" key="9">
    <source>
        <dbReference type="ARBA" id="ARBA00039242"/>
    </source>
</evidence>
<dbReference type="SMART" id="SM01144">
    <property type="entry name" value="DTW"/>
    <property type="match status" value="1"/>
</dbReference>
<protein>
    <recommendedName>
        <fullName evidence="9">tRNA-uridine aminocarboxypropyltransferase 1</fullName>
        <ecNumber evidence="2">2.5.1.25</ecNumber>
    </recommendedName>
    <alternativeName>
        <fullName evidence="10">DTW domain-containing protein 1</fullName>
    </alternativeName>
</protein>
<keyword evidence="3" id="KW-0808">Transferase</keyword>